<dbReference type="InterPro" id="IPR052939">
    <property type="entry name" value="23S_rRNA_MeTrnsfrase_RlmA"/>
</dbReference>
<dbReference type="Proteomes" id="UP001597280">
    <property type="component" value="Unassembled WGS sequence"/>
</dbReference>
<dbReference type="PANTHER" id="PTHR43460:SF1">
    <property type="entry name" value="METHYLTRANSFERASE TYPE 11 DOMAIN-CONTAINING PROTEIN"/>
    <property type="match status" value="1"/>
</dbReference>
<dbReference type="InterPro" id="IPR029063">
    <property type="entry name" value="SAM-dependent_MTases_sf"/>
</dbReference>
<reference evidence="2" key="1">
    <citation type="journal article" date="2019" name="Int. J. Syst. Evol. Microbiol.">
        <title>The Global Catalogue of Microorganisms (GCM) 10K type strain sequencing project: providing services to taxonomists for standard genome sequencing and annotation.</title>
        <authorList>
            <consortium name="The Broad Institute Genomics Platform"/>
            <consortium name="The Broad Institute Genome Sequencing Center for Infectious Disease"/>
            <person name="Wu L."/>
            <person name="Ma J."/>
        </authorList>
    </citation>
    <scope>NUCLEOTIDE SEQUENCE [LARGE SCALE GENOMIC DNA]</scope>
    <source>
        <strain evidence="2">JCM 11650</strain>
    </source>
</reference>
<gene>
    <name evidence="1" type="ORF">ACFSDA_06565</name>
</gene>
<dbReference type="Gene3D" id="3.40.50.150">
    <property type="entry name" value="Vaccinia Virus protein VP39"/>
    <property type="match status" value="1"/>
</dbReference>
<evidence type="ECO:0000313" key="1">
    <source>
        <dbReference type="EMBL" id="MFD1834737.1"/>
    </source>
</evidence>
<organism evidence="1 2">
    <name type="scientific">Brachybacterium rhamnosum</name>
    <dbReference type="NCBI Taxonomy" id="173361"/>
    <lineage>
        <taxon>Bacteria</taxon>
        <taxon>Bacillati</taxon>
        <taxon>Actinomycetota</taxon>
        <taxon>Actinomycetes</taxon>
        <taxon>Micrococcales</taxon>
        <taxon>Dermabacteraceae</taxon>
        <taxon>Brachybacterium</taxon>
    </lineage>
</organism>
<dbReference type="EMBL" id="JBHUFL010000002">
    <property type="protein sequence ID" value="MFD1834737.1"/>
    <property type="molecule type" value="Genomic_DNA"/>
</dbReference>
<keyword evidence="2" id="KW-1185">Reference proteome</keyword>
<protein>
    <submittedName>
        <fullName evidence="1">Uncharacterized protein</fullName>
    </submittedName>
</protein>
<name>A0ABW4PWU8_9MICO</name>
<comment type="caution">
    <text evidence="1">The sequence shown here is derived from an EMBL/GenBank/DDBJ whole genome shotgun (WGS) entry which is preliminary data.</text>
</comment>
<dbReference type="SUPFAM" id="SSF53335">
    <property type="entry name" value="S-adenosyl-L-methionine-dependent methyltransferases"/>
    <property type="match status" value="1"/>
</dbReference>
<accession>A0ABW4PWU8</accession>
<dbReference type="RefSeq" id="WP_343903964.1">
    <property type="nucleotide sequence ID" value="NZ_BAAAIS010000002.1"/>
</dbReference>
<proteinExistence type="predicted"/>
<sequence length="471" mass="51525">MPALPDLTVLDPVGPATRWREVERRLLEDGWTPCGAGDWAFALASPDGGTVARISPFDPMGPWTARLYTEAATTGRVPRLHLHRRLAGGADLQVMERLDPVPEAEAAAFLAGFRERHPALAEVVDRVHAEAREQLPWCGPLDTNPSNVMRSAGGDLVMIDPYYADGPALYAAAAQEPDRFVRTLPPEARQHLTEIPLDCSGPWPQEERDALAARVRQEDRARPAEELIAEAAAADVSGWGFTWLEGRATEERPPWRYSRLLAEAVGAAGVAVDLDTGGGEVLGEGPRLAREQHVTESWAPNAALARERLGPRGVTVHEIAPGAPIPLPDASADLVTARHPVTPDFEEIARVLAAGGEYLAQHVGPTSAFELIEAVHGPTTAEQRRGRHPEDEAARAREAGLEVVELRTARLRMTFHDIGAVVWILRKCPWWVPGFSVDTHRAPLLEVDRIIRRDGAFVAHSTRHLIRARRP</sequence>
<dbReference type="PANTHER" id="PTHR43460">
    <property type="entry name" value="METHYLTRANSFERASE"/>
    <property type="match status" value="1"/>
</dbReference>
<evidence type="ECO:0000313" key="2">
    <source>
        <dbReference type="Proteomes" id="UP001597280"/>
    </source>
</evidence>